<feature type="compositionally biased region" description="Gly residues" evidence="1">
    <location>
        <begin position="559"/>
        <end position="573"/>
    </location>
</feature>
<feature type="compositionally biased region" description="Polar residues" evidence="1">
    <location>
        <begin position="373"/>
        <end position="384"/>
    </location>
</feature>
<dbReference type="SUPFAM" id="SSF82708">
    <property type="entry name" value="R3H domain"/>
    <property type="match status" value="1"/>
</dbReference>
<dbReference type="GO" id="GO:0003676">
    <property type="term" value="F:nucleic acid binding"/>
    <property type="evidence" value="ECO:0007669"/>
    <property type="project" value="InterPro"/>
</dbReference>
<dbReference type="Proteomes" id="UP000007879">
    <property type="component" value="Unassembled WGS sequence"/>
</dbReference>
<feature type="compositionally biased region" description="Low complexity" evidence="1">
    <location>
        <begin position="415"/>
        <end position="458"/>
    </location>
</feature>
<dbReference type="KEGG" id="aqu:109580764"/>
<feature type="compositionally biased region" description="Low complexity" evidence="1">
    <location>
        <begin position="276"/>
        <end position="294"/>
    </location>
</feature>
<dbReference type="RefSeq" id="XP_019849835.1">
    <property type="nucleotide sequence ID" value="XM_019994276.1"/>
</dbReference>
<feature type="compositionally biased region" description="Basic and acidic residues" evidence="1">
    <location>
        <begin position="236"/>
        <end position="257"/>
    </location>
</feature>
<dbReference type="Gene3D" id="3.30.1370.50">
    <property type="entry name" value="R3H-like domain"/>
    <property type="match status" value="1"/>
</dbReference>
<feature type="region of interest" description="Disordered" evidence="1">
    <location>
        <begin position="235"/>
        <end position="343"/>
    </location>
</feature>
<sequence length="604" mass="63259">MAEKYLKVCGEPSIPGLALPKAFEELEKQFDCVANVCRLKGSHESQTTGILLVCHELQRLLRLSFVENGILASRIEILSRYQDDCIKKMEKRLKEFETEQKVTRRYIRALRKRQYKYEKVKTSKGSEWWMVDVTSSDYDSLCALSRMNGNPSLEFMLRLNQLLLDFVKDPYTNELLLPPMGSEERAELSKLASLYKLRCRFNKSTQVATSTLIKARQTCVPASGEVDLILNTFTKKMRDGPESDTEAAKEGGEKSGDDTATGSSMQSNTANNSNVTDTESTPTNTATNTASMTPPVIGDGAKGRNENGGVGGNIGASGGRGGGRGGRAGKGRGGLVDKGDGLPSYMLTPVSSMGTATITLEGEFIPGGGGGANQRTAKSSSPTTDIGHVTRPTPSVRVTKLDNRPFVQVVPPPQSSSAGVVKKGSSSSLDSNTATTSLPAPLQAPLSLPSTSSPSTSSTAAAYTNLLTASGSASPAALHMALLMQSQQQLRALTAQVNAGGQGLSPLTLPLPPVPPSAPIASPPTSLPSTGGMTAGVSTVLATPLPKSLSTATPPVSGGQQGGRKGGGGGGGGTKRESTASAGSNSKRYRIGSKKSESEKNKNS</sequence>
<dbReference type="AlphaFoldDB" id="A0AAN0IYJ2"/>
<dbReference type="GeneID" id="109580764"/>
<proteinExistence type="predicted"/>
<organism evidence="2 3">
    <name type="scientific">Amphimedon queenslandica</name>
    <name type="common">Sponge</name>
    <dbReference type="NCBI Taxonomy" id="400682"/>
    <lineage>
        <taxon>Eukaryota</taxon>
        <taxon>Metazoa</taxon>
        <taxon>Porifera</taxon>
        <taxon>Demospongiae</taxon>
        <taxon>Heteroscleromorpha</taxon>
        <taxon>Haplosclerida</taxon>
        <taxon>Niphatidae</taxon>
        <taxon>Amphimedon</taxon>
    </lineage>
</organism>
<feature type="compositionally biased region" description="Gly residues" evidence="1">
    <location>
        <begin position="306"/>
        <end position="334"/>
    </location>
</feature>
<evidence type="ECO:0000256" key="1">
    <source>
        <dbReference type="SAM" id="MobiDB-lite"/>
    </source>
</evidence>
<protein>
    <submittedName>
        <fullName evidence="2">Uncharacterized protein</fullName>
    </submittedName>
</protein>
<dbReference type="EnsemblMetazoa" id="XM_019994276.1">
    <property type="protein sequence ID" value="XP_019849835.1"/>
    <property type="gene ID" value="LOC109580764"/>
</dbReference>
<feature type="compositionally biased region" description="Polar residues" evidence="1">
    <location>
        <begin position="258"/>
        <end position="275"/>
    </location>
</feature>
<name>A0AAN0IYJ2_AMPQE</name>
<feature type="region of interest" description="Disordered" evidence="1">
    <location>
        <begin position="504"/>
        <end position="604"/>
    </location>
</feature>
<reference evidence="3" key="1">
    <citation type="journal article" date="2010" name="Nature">
        <title>The Amphimedon queenslandica genome and the evolution of animal complexity.</title>
        <authorList>
            <person name="Srivastava M."/>
            <person name="Simakov O."/>
            <person name="Chapman J."/>
            <person name="Fahey B."/>
            <person name="Gauthier M.E."/>
            <person name="Mitros T."/>
            <person name="Richards G.S."/>
            <person name="Conaco C."/>
            <person name="Dacre M."/>
            <person name="Hellsten U."/>
            <person name="Larroux C."/>
            <person name="Putnam N.H."/>
            <person name="Stanke M."/>
            <person name="Adamska M."/>
            <person name="Darling A."/>
            <person name="Degnan S.M."/>
            <person name="Oakley T.H."/>
            <person name="Plachetzki D.C."/>
            <person name="Zhai Y."/>
            <person name="Adamski M."/>
            <person name="Calcino A."/>
            <person name="Cummins S.F."/>
            <person name="Goodstein D.M."/>
            <person name="Harris C."/>
            <person name="Jackson D.J."/>
            <person name="Leys S.P."/>
            <person name="Shu S."/>
            <person name="Woodcroft B.J."/>
            <person name="Vervoort M."/>
            <person name="Kosik K.S."/>
            <person name="Manning G."/>
            <person name="Degnan B.M."/>
            <person name="Rokhsar D.S."/>
        </authorList>
    </citation>
    <scope>NUCLEOTIDE SEQUENCE [LARGE SCALE GENOMIC DNA]</scope>
</reference>
<dbReference type="InterPro" id="IPR036867">
    <property type="entry name" value="R3H_dom_sf"/>
</dbReference>
<evidence type="ECO:0000313" key="3">
    <source>
        <dbReference type="Proteomes" id="UP000007879"/>
    </source>
</evidence>
<reference evidence="2" key="2">
    <citation type="submission" date="2024-06" db="UniProtKB">
        <authorList>
            <consortium name="EnsemblMetazoa"/>
        </authorList>
    </citation>
    <scope>IDENTIFICATION</scope>
</reference>
<feature type="compositionally biased region" description="Basic and acidic residues" evidence="1">
    <location>
        <begin position="594"/>
        <end position="604"/>
    </location>
</feature>
<accession>A0AAN0IYJ2</accession>
<feature type="compositionally biased region" description="Pro residues" evidence="1">
    <location>
        <begin position="509"/>
        <end position="526"/>
    </location>
</feature>
<evidence type="ECO:0000313" key="2">
    <source>
        <dbReference type="EnsemblMetazoa" id="XP_019849835.1"/>
    </source>
</evidence>
<keyword evidence="3" id="KW-1185">Reference proteome</keyword>
<feature type="region of interest" description="Disordered" evidence="1">
    <location>
        <begin position="362"/>
        <end position="458"/>
    </location>
</feature>